<dbReference type="Pfam" id="PF07690">
    <property type="entry name" value="MFS_1"/>
    <property type="match status" value="1"/>
</dbReference>
<evidence type="ECO:0000256" key="6">
    <source>
        <dbReference type="SAM" id="Phobius"/>
    </source>
</evidence>
<feature type="transmembrane region" description="Helical" evidence="6">
    <location>
        <begin position="298"/>
        <end position="318"/>
    </location>
</feature>
<evidence type="ECO:0000313" key="7">
    <source>
        <dbReference type="EMBL" id="RSH91601.1"/>
    </source>
</evidence>
<feature type="transmembrane region" description="Helical" evidence="6">
    <location>
        <begin position="66"/>
        <end position="83"/>
    </location>
</feature>
<dbReference type="GO" id="GO:0016020">
    <property type="term" value="C:membrane"/>
    <property type="evidence" value="ECO:0007669"/>
    <property type="project" value="UniProtKB-SubCell"/>
</dbReference>
<dbReference type="SUPFAM" id="SSF103473">
    <property type="entry name" value="MFS general substrate transporter"/>
    <property type="match status" value="1"/>
</dbReference>
<proteinExistence type="predicted"/>
<feature type="transmembrane region" description="Helical" evidence="6">
    <location>
        <begin position="235"/>
        <end position="258"/>
    </location>
</feature>
<evidence type="ECO:0000256" key="5">
    <source>
        <dbReference type="ARBA" id="ARBA00023136"/>
    </source>
</evidence>
<dbReference type="Gene3D" id="1.20.1250.20">
    <property type="entry name" value="MFS general substrate transporter like domains"/>
    <property type="match status" value="2"/>
</dbReference>
<evidence type="ECO:0000256" key="4">
    <source>
        <dbReference type="ARBA" id="ARBA00022989"/>
    </source>
</evidence>
<keyword evidence="4 6" id="KW-1133">Transmembrane helix</keyword>
<dbReference type="AlphaFoldDB" id="A0A427YKM7"/>
<dbReference type="EMBL" id="RSCD01000007">
    <property type="protein sequence ID" value="RSH91601.1"/>
    <property type="molecule type" value="Genomic_DNA"/>
</dbReference>
<feature type="transmembrane region" description="Helical" evidence="6">
    <location>
        <begin position="167"/>
        <end position="188"/>
    </location>
</feature>
<keyword evidence="3 6" id="KW-0812">Transmembrane</keyword>
<dbReference type="Proteomes" id="UP000279259">
    <property type="component" value="Unassembled WGS sequence"/>
</dbReference>
<feature type="transmembrane region" description="Helical" evidence="6">
    <location>
        <begin position="391"/>
        <end position="412"/>
    </location>
</feature>
<comment type="subcellular location">
    <subcellularLocation>
        <location evidence="1">Membrane</location>
        <topology evidence="1">Multi-pass membrane protein</topology>
    </subcellularLocation>
</comment>
<keyword evidence="5 6" id="KW-0472">Membrane</keyword>
<reference evidence="7 8" key="1">
    <citation type="submission" date="2018-11" db="EMBL/GenBank/DDBJ databases">
        <title>Genome sequence of Saitozyma podzolica DSM 27192.</title>
        <authorList>
            <person name="Aliyu H."/>
            <person name="Gorte O."/>
            <person name="Ochsenreither K."/>
        </authorList>
    </citation>
    <scope>NUCLEOTIDE SEQUENCE [LARGE SCALE GENOMIC DNA]</scope>
    <source>
        <strain evidence="7 8">DSM 27192</strain>
    </source>
</reference>
<accession>A0A427YKM7</accession>
<comment type="caution">
    <text evidence="7">The sequence shown here is derived from an EMBL/GenBank/DDBJ whole genome shotgun (WGS) entry which is preliminary data.</text>
</comment>
<dbReference type="InterPro" id="IPR011701">
    <property type="entry name" value="MFS"/>
</dbReference>
<name>A0A427YKM7_9TREE</name>
<evidence type="ECO:0008006" key="9">
    <source>
        <dbReference type="Google" id="ProtNLM"/>
    </source>
</evidence>
<gene>
    <name evidence="7" type="ORF">EHS25_008970</name>
</gene>
<sequence length="484" mass="53943">MSDEIKIETAVEEQVATHEMGQPDIEEGKLRHKANNQMDDAAKILEEAGGSISYTQEDQKRLLRKIDLYVALPMCLVYFIQQLDKSSLSFAAVFGIQADANLQGSEYSWLGSVISCAQLVCQPLSSYALIVFPVKYWVVGNMAAWTICLMCTAAAKNFAGLLVCRMFLGAFEATILPSFIFITQMWWIRREQSYRSVAYMIANSFAGILGPLLSYGASRFKWNQFWETYRDPKTYMWAGMWFCAGLPSGGVGQFGGLITKGFGFDQFTTILMQIPTGAIGVVGLLVSIYVTNKIQLRWPVMVAVTLFPIAGAIGLTQVPRDQPGALMACYYIAYMFSCIQSLLVSWCNLNAGGTTKRVVTTATMFAANIVGNIIGPQVYLANQAPYYFTGLYTDIACWCLEVVLCVSMAFYLRHLNKKQAARRLALGLPGEIKDMTIMPPAEAEAYKIELADMVRARGLSMDKFNEFAFDDMTDFENPFFIYVL</sequence>
<organism evidence="7 8">
    <name type="scientific">Saitozyma podzolica</name>
    <dbReference type="NCBI Taxonomy" id="1890683"/>
    <lineage>
        <taxon>Eukaryota</taxon>
        <taxon>Fungi</taxon>
        <taxon>Dikarya</taxon>
        <taxon>Basidiomycota</taxon>
        <taxon>Agaricomycotina</taxon>
        <taxon>Tremellomycetes</taxon>
        <taxon>Tremellales</taxon>
        <taxon>Trimorphomycetaceae</taxon>
        <taxon>Saitozyma</taxon>
    </lineage>
</organism>
<dbReference type="PANTHER" id="PTHR43791:SF59">
    <property type="entry name" value="TRANSPORTER, PUTATIVE (AFU_ORTHOLOGUE AFUA_1G06550)-RELATED"/>
    <property type="match status" value="1"/>
</dbReference>
<evidence type="ECO:0000256" key="1">
    <source>
        <dbReference type="ARBA" id="ARBA00004141"/>
    </source>
</evidence>
<feature type="transmembrane region" description="Helical" evidence="6">
    <location>
        <begin position="194"/>
        <end position="215"/>
    </location>
</feature>
<evidence type="ECO:0000256" key="2">
    <source>
        <dbReference type="ARBA" id="ARBA00022448"/>
    </source>
</evidence>
<keyword evidence="2" id="KW-0813">Transport</keyword>
<keyword evidence="8" id="KW-1185">Reference proteome</keyword>
<protein>
    <recommendedName>
        <fullName evidence="9">Major facilitator superfamily (MFS) profile domain-containing protein</fullName>
    </recommendedName>
</protein>
<dbReference type="OrthoDB" id="6730379at2759"/>
<feature type="transmembrane region" description="Helical" evidence="6">
    <location>
        <begin position="136"/>
        <end position="155"/>
    </location>
</feature>
<dbReference type="GO" id="GO:0022857">
    <property type="term" value="F:transmembrane transporter activity"/>
    <property type="evidence" value="ECO:0007669"/>
    <property type="project" value="InterPro"/>
</dbReference>
<evidence type="ECO:0000256" key="3">
    <source>
        <dbReference type="ARBA" id="ARBA00022692"/>
    </source>
</evidence>
<dbReference type="PANTHER" id="PTHR43791">
    <property type="entry name" value="PERMEASE-RELATED"/>
    <property type="match status" value="1"/>
</dbReference>
<feature type="transmembrane region" description="Helical" evidence="6">
    <location>
        <begin position="324"/>
        <end position="346"/>
    </location>
</feature>
<evidence type="ECO:0000313" key="8">
    <source>
        <dbReference type="Proteomes" id="UP000279259"/>
    </source>
</evidence>
<feature type="transmembrane region" description="Helical" evidence="6">
    <location>
        <begin position="270"/>
        <end position="291"/>
    </location>
</feature>
<feature type="transmembrane region" description="Helical" evidence="6">
    <location>
        <begin position="358"/>
        <end position="379"/>
    </location>
</feature>
<dbReference type="InterPro" id="IPR036259">
    <property type="entry name" value="MFS_trans_sf"/>
</dbReference>